<dbReference type="Pfam" id="PF01425">
    <property type="entry name" value="Amidase"/>
    <property type="match status" value="1"/>
</dbReference>
<protein>
    <submittedName>
        <fullName evidence="4">Glutamyl-tRNA amidotransferase</fullName>
    </submittedName>
</protein>
<keyword evidence="5" id="KW-1185">Reference proteome</keyword>
<dbReference type="InterPro" id="IPR023631">
    <property type="entry name" value="Amidase_dom"/>
</dbReference>
<feature type="signal peptide" evidence="1">
    <location>
        <begin position="1"/>
        <end position="22"/>
    </location>
</feature>
<dbReference type="Proteomes" id="UP000738349">
    <property type="component" value="Unassembled WGS sequence"/>
</dbReference>
<dbReference type="PANTHER" id="PTHR46310:SF7">
    <property type="entry name" value="AMIDASE 1"/>
    <property type="match status" value="1"/>
</dbReference>
<evidence type="ECO:0000256" key="1">
    <source>
        <dbReference type="SAM" id="SignalP"/>
    </source>
</evidence>
<comment type="caution">
    <text evidence="4">The sequence shown here is derived from an EMBL/GenBank/DDBJ whole genome shotgun (WGS) entry which is preliminary data.</text>
</comment>
<name>A0A9P9D748_9HYPO</name>
<dbReference type="InterPro" id="IPR036928">
    <property type="entry name" value="AS_sf"/>
</dbReference>
<sequence>MFLRYLILTKFFAAGSPAAATAASLRLFTGATIQLGNVSFWIPPEPVKKLPQKVVLASISDDSASSGGYVPISVVRLAAENDKAEALEWQFSRYRSSDDVWTEDFSHFVYIQNTTDSNEEQTPDISVHGWGTRTIFQEHINSTEDKVPKGPYFLSLQGNLHRAYRLFSDFQQTFTESVYAHPDGNHSVLPANVAGQSLAIAVPSRLYYERTPDKPLAGVRLGVKDIYDVAGVKTGNGNRAWYSLYPRANVTATAVQRLIDAGAVVVGKQKTSQFANGEYATSDWVDYHSPFNPRGDGYQDPNFSSAGAGAAVASYPWLDLALGSDTGGSIRGPARLQGLYGLRPSHGAVPLDHVLPLAPEFDTAGLIARDALLLRDGSAVLYGLVGNLSTRYPRQLFVEEIPEGLGPESSAAVEHFLGGLKSFLGLGAITSFNITGVWQRSRPPQAPDNPATMLKTTYATLISQRQAKLVRDPFYTDYARLHDGRQPFINPVPLARWAYGDSLPQHALAESLRNKTIFKNWFHGQVLRPDPETCSTSILAYITPPMTQYRNSYRSAPAIPFGFATSYWSVMGETPDVVIPIGETSYHSSVTNHTEQLPITVNLLVARGCDSMLLGLVVELTKKGLVKTSATGASSVSGGEILLRI</sequence>
<accession>A0A9P9D748</accession>
<organism evidence="4 5">
    <name type="scientific">Dactylonectria macrodidyma</name>
    <dbReference type="NCBI Taxonomy" id="307937"/>
    <lineage>
        <taxon>Eukaryota</taxon>
        <taxon>Fungi</taxon>
        <taxon>Dikarya</taxon>
        <taxon>Ascomycota</taxon>
        <taxon>Pezizomycotina</taxon>
        <taxon>Sordariomycetes</taxon>
        <taxon>Hypocreomycetidae</taxon>
        <taxon>Hypocreales</taxon>
        <taxon>Nectriaceae</taxon>
        <taxon>Dactylonectria</taxon>
    </lineage>
</organism>
<gene>
    <name evidence="4" type="ORF">EDB81DRAFT_848714</name>
</gene>
<evidence type="ECO:0000313" key="4">
    <source>
        <dbReference type="EMBL" id="KAH7113624.1"/>
    </source>
</evidence>
<dbReference type="SUPFAM" id="SSF75304">
    <property type="entry name" value="Amidase signature (AS) enzymes"/>
    <property type="match status" value="1"/>
</dbReference>
<dbReference type="OrthoDB" id="5423360at2759"/>
<dbReference type="EMBL" id="JAGMUV010000034">
    <property type="protein sequence ID" value="KAH7113624.1"/>
    <property type="molecule type" value="Genomic_DNA"/>
</dbReference>
<feature type="chain" id="PRO_5040486214" evidence="1">
    <location>
        <begin position="23"/>
        <end position="645"/>
    </location>
</feature>
<evidence type="ECO:0000313" key="5">
    <source>
        <dbReference type="Proteomes" id="UP000738349"/>
    </source>
</evidence>
<proteinExistence type="predicted"/>
<reference evidence="4" key="1">
    <citation type="journal article" date="2021" name="Nat. Commun.">
        <title>Genetic determinants of endophytism in the Arabidopsis root mycobiome.</title>
        <authorList>
            <person name="Mesny F."/>
            <person name="Miyauchi S."/>
            <person name="Thiergart T."/>
            <person name="Pickel B."/>
            <person name="Atanasova L."/>
            <person name="Karlsson M."/>
            <person name="Huettel B."/>
            <person name="Barry K.W."/>
            <person name="Haridas S."/>
            <person name="Chen C."/>
            <person name="Bauer D."/>
            <person name="Andreopoulos W."/>
            <person name="Pangilinan J."/>
            <person name="LaButti K."/>
            <person name="Riley R."/>
            <person name="Lipzen A."/>
            <person name="Clum A."/>
            <person name="Drula E."/>
            <person name="Henrissat B."/>
            <person name="Kohler A."/>
            <person name="Grigoriev I.V."/>
            <person name="Martin F.M."/>
            <person name="Hacquard S."/>
        </authorList>
    </citation>
    <scope>NUCLEOTIDE SEQUENCE</scope>
    <source>
        <strain evidence="4">MPI-CAGE-AT-0147</strain>
    </source>
</reference>
<dbReference type="AlphaFoldDB" id="A0A9P9D748"/>
<feature type="domain" description="Scytalone dehydratase-like protein Arp1 N-terminal" evidence="3">
    <location>
        <begin position="53"/>
        <end position="166"/>
    </location>
</feature>
<dbReference type="PANTHER" id="PTHR46310">
    <property type="entry name" value="AMIDASE 1"/>
    <property type="match status" value="1"/>
</dbReference>
<dbReference type="Gene3D" id="3.90.1300.10">
    <property type="entry name" value="Amidase signature (AS) domain"/>
    <property type="match status" value="1"/>
</dbReference>
<evidence type="ECO:0000259" key="3">
    <source>
        <dbReference type="Pfam" id="PF26053"/>
    </source>
</evidence>
<keyword evidence="1" id="KW-0732">Signal</keyword>
<dbReference type="InterPro" id="IPR058329">
    <property type="entry name" value="Arp1_N"/>
</dbReference>
<dbReference type="Pfam" id="PF26053">
    <property type="entry name" value="DUF8016"/>
    <property type="match status" value="1"/>
</dbReference>
<evidence type="ECO:0000259" key="2">
    <source>
        <dbReference type="Pfam" id="PF01425"/>
    </source>
</evidence>
<feature type="domain" description="Amidase" evidence="2">
    <location>
        <begin position="204"/>
        <end position="371"/>
    </location>
</feature>